<keyword evidence="3 7" id="KW-0812">Transmembrane</keyword>
<dbReference type="AlphaFoldDB" id="A0A2K9PKW7"/>
<sequence length="146" mass="15927">MYLFSILLAPKLLVVTNFFVDKFYEGGSLFMSLILICFLLSVSFIITGFLSIKKSSSLSEKMLKLTMDSSLLGLVLGFLGSVIGIIMAFGSIEDKGALDFVFLASGLKVSLITTTFGLFTFIISRIGILVLRALQKSNKACIINVF</sequence>
<dbReference type="Pfam" id="PF01618">
    <property type="entry name" value="MotA_ExbB"/>
    <property type="match status" value="1"/>
</dbReference>
<keyword evidence="10" id="KW-1185">Reference proteome</keyword>
<evidence type="ECO:0000256" key="6">
    <source>
        <dbReference type="RuleBase" id="RU004057"/>
    </source>
</evidence>
<keyword evidence="6" id="KW-0813">Transport</keyword>
<reference evidence="9 10" key="1">
    <citation type="submission" date="2018-01" db="EMBL/GenBank/DDBJ databases">
        <title>Complete genome sequence of Flavivirga eckloniae ECD14 isolated from seaweed Ecklonia cava.</title>
        <authorList>
            <person name="Lee J.H."/>
            <person name="Baik K.S."/>
            <person name="Seong C.N."/>
        </authorList>
    </citation>
    <scope>NUCLEOTIDE SEQUENCE [LARGE SCALE GENOMIC DNA]</scope>
    <source>
        <strain evidence="9 10">ECD14</strain>
    </source>
</reference>
<dbReference type="EMBL" id="CP025791">
    <property type="protein sequence ID" value="AUP77700.1"/>
    <property type="molecule type" value="Genomic_DNA"/>
</dbReference>
<gene>
    <name evidence="9" type="ORF">C1H87_02815</name>
</gene>
<evidence type="ECO:0000256" key="2">
    <source>
        <dbReference type="ARBA" id="ARBA00022475"/>
    </source>
</evidence>
<evidence type="ECO:0000313" key="9">
    <source>
        <dbReference type="EMBL" id="AUP77700.1"/>
    </source>
</evidence>
<keyword evidence="5 7" id="KW-0472">Membrane</keyword>
<keyword evidence="4 7" id="KW-1133">Transmembrane helix</keyword>
<feature type="transmembrane region" description="Helical" evidence="7">
    <location>
        <begin position="71"/>
        <end position="89"/>
    </location>
</feature>
<feature type="transmembrane region" description="Helical" evidence="7">
    <location>
        <begin position="109"/>
        <end position="131"/>
    </location>
</feature>
<proteinExistence type="inferred from homology"/>
<comment type="subcellular location">
    <subcellularLocation>
        <location evidence="1">Cell membrane</location>
        <topology evidence="1">Multi-pass membrane protein</topology>
    </subcellularLocation>
    <subcellularLocation>
        <location evidence="6">Membrane</location>
        <topology evidence="6">Multi-pass membrane protein</topology>
    </subcellularLocation>
</comment>
<protein>
    <recommendedName>
        <fullName evidence="8">MotA/TolQ/ExbB proton channel domain-containing protein</fullName>
    </recommendedName>
</protein>
<dbReference type="InterPro" id="IPR002898">
    <property type="entry name" value="MotA_ExbB_proton_chnl"/>
</dbReference>
<evidence type="ECO:0000313" key="10">
    <source>
        <dbReference type="Proteomes" id="UP000235826"/>
    </source>
</evidence>
<feature type="domain" description="MotA/TolQ/ExbB proton channel" evidence="8">
    <location>
        <begin position="75"/>
        <end position="133"/>
    </location>
</feature>
<dbReference type="GO" id="GO:0015031">
    <property type="term" value="P:protein transport"/>
    <property type="evidence" value="ECO:0007669"/>
    <property type="project" value="UniProtKB-KW"/>
</dbReference>
<keyword evidence="6" id="KW-0653">Protein transport</keyword>
<keyword evidence="2" id="KW-1003">Cell membrane</keyword>
<evidence type="ECO:0000256" key="4">
    <source>
        <dbReference type="ARBA" id="ARBA00022989"/>
    </source>
</evidence>
<evidence type="ECO:0000259" key="8">
    <source>
        <dbReference type="Pfam" id="PF01618"/>
    </source>
</evidence>
<name>A0A2K9PKW7_9FLAO</name>
<dbReference type="GO" id="GO:0005886">
    <property type="term" value="C:plasma membrane"/>
    <property type="evidence" value="ECO:0007669"/>
    <property type="project" value="UniProtKB-SubCell"/>
</dbReference>
<evidence type="ECO:0000256" key="1">
    <source>
        <dbReference type="ARBA" id="ARBA00004651"/>
    </source>
</evidence>
<comment type="similarity">
    <text evidence="6">Belongs to the exbB/tolQ family.</text>
</comment>
<evidence type="ECO:0000256" key="7">
    <source>
        <dbReference type="SAM" id="Phobius"/>
    </source>
</evidence>
<dbReference type="OrthoDB" id="1001678at2"/>
<evidence type="ECO:0000256" key="3">
    <source>
        <dbReference type="ARBA" id="ARBA00022692"/>
    </source>
</evidence>
<accession>A0A2K9PKW7</accession>
<evidence type="ECO:0000256" key="5">
    <source>
        <dbReference type="ARBA" id="ARBA00023136"/>
    </source>
</evidence>
<dbReference type="Proteomes" id="UP000235826">
    <property type="component" value="Chromosome"/>
</dbReference>
<feature type="transmembrane region" description="Helical" evidence="7">
    <location>
        <begin position="28"/>
        <end position="50"/>
    </location>
</feature>
<organism evidence="9 10">
    <name type="scientific">Flavivirga eckloniae</name>
    <dbReference type="NCBI Taxonomy" id="1803846"/>
    <lineage>
        <taxon>Bacteria</taxon>
        <taxon>Pseudomonadati</taxon>
        <taxon>Bacteroidota</taxon>
        <taxon>Flavobacteriia</taxon>
        <taxon>Flavobacteriales</taxon>
        <taxon>Flavobacteriaceae</taxon>
        <taxon>Flavivirga</taxon>
    </lineage>
</organism>
<dbReference type="KEGG" id="fek:C1H87_02815"/>